<feature type="compositionally biased region" description="Basic and acidic residues" evidence="6">
    <location>
        <begin position="76"/>
        <end position="95"/>
    </location>
</feature>
<evidence type="ECO:0000256" key="1">
    <source>
        <dbReference type="ARBA" id="ARBA00004651"/>
    </source>
</evidence>
<evidence type="ECO:0000256" key="7">
    <source>
        <dbReference type="SAM" id="Phobius"/>
    </source>
</evidence>
<feature type="domain" description="Cardiolipin synthase N-terminal" evidence="8">
    <location>
        <begin position="13"/>
        <end position="57"/>
    </location>
</feature>
<evidence type="ECO:0000256" key="6">
    <source>
        <dbReference type="SAM" id="MobiDB-lite"/>
    </source>
</evidence>
<evidence type="ECO:0000256" key="2">
    <source>
        <dbReference type="ARBA" id="ARBA00022475"/>
    </source>
</evidence>
<keyword evidence="3 7" id="KW-0812">Transmembrane</keyword>
<feature type="transmembrane region" description="Helical" evidence="7">
    <location>
        <begin position="35"/>
        <end position="55"/>
    </location>
</feature>
<keyword evidence="10" id="KW-1185">Reference proteome</keyword>
<keyword evidence="2" id="KW-1003">Cell membrane</keyword>
<comment type="subcellular location">
    <subcellularLocation>
        <location evidence="1">Cell membrane</location>
        <topology evidence="1">Multi-pass membrane protein</topology>
    </subcellularLocation>
</comment>
<evidence type="ECO:0000313" key="10">
    <source>
        <dbReference type="Proteomes" id="UP000572680"/>
    </source>
</evidence>
<keyword evidence="5 7" id="KW-0472">Membrane</keyword>
<organism evidence="9 10">
    <name type="scientific">Actinomadura namibiensis</name>
    <dbReference type="NCBI Taxonomy" id="182080"/>
    <lineage>
        <taxon>Bacteria</taxon>
        <taxon>Bacillati</taxon>
        <taxon>Actinomycetota</taxon>
        <taxon>Actinomycetes</taxon>
        <taxon>Streptosporangiales</taxon>
        <taxon>Thermomonosporaceae</taxon>
        <taxon>Actinomadura</taxon>
    </lineage>
</organism>
<evidence type="ECO:0000256" key="3">
    <source>
        <dbReference type="ARBA" id="ARBA00022692"/>
    </source>
</evidence>
<evidence type="ECO:0000256" key="4">
    <source>
        <dbReference type="ARBA" id="ARBA00022989"/>
    </source>
</evidence>
<evidence type="ECO:0000259" key="8">
    <source>
        <dbReference type="Pfam" id="PF13396"/>
    </source>
</evidence>
<proteinExistence type="predicted"/>
<reference evidence="9 10" key="1">
    <citation type="submission" date="2020-08" db="EMBL/GenBank/DDBJ databases">
        <title>Genomic Encyclopedia of Type Strains, Phase IV (KMG-IV): sequencing the most valuable type-strain genomes for metagenomic binning, comparative biology and taxonomic classification.</title>
        <authorList>
            <person name="Goeker M."/>
        </authorList>
    </citation>
    <scope>NUCLEOTIDE SEQUENCE [LARGE SCALE GENOMIC DNA]</scope>
    <source>
        <strain evidence="9 10">DSM 44197</strain>
    </source>
</reference>
<comment type="caution">
    <text evidence="9">The sequence shown here is derived from an EMBL/GenBank/DDBJ whole genome shotgun (WGS) entry which is preliminary data.</text>
</comment>
<evidence type="ECO:0000256" key="5">
    <source>
        <dbReference type="ARBA" id="ARBA00023136"/>
    </source>
</evidence>
<dbReference type="GO" id="GO:0005886">
    <property type="term" value="C:plasma membrane"/>
    <property type="evidence" value="ECO:0007669"/>
    <property type="project" value="UniProtKB-SubCell"/>
</dbReference>
<sequence length="95" mass="10608">MAYALLALILVGVWLFCLFDVLTTDEADIRLLPKFGWFLAVLLFSLPAAVLWLVLGRPRRPEPATQEGPPPGAPKGPDDDPDFLRDLDRRIHGED</sequence>
<dbReference type="AlphaFoldDB" id="A0A7W3QNV6"/>
<feature type="region of interest" description="Disordered" evidence="6">
    <location>
        <begin position="60"/>
        <end position="95"/>
    </location>
</feature>
<keyword evidence="4 7" id="KW-1133">Transmembrane helix</keyword>
<dbReference type="EMBL" id="JACJIA010000008">
    <property type="protein sequence ID" value="MBA8954040.1"/>
    <property type="molecule type" value="Genomic_DNA"/>
</dbReference>
<dbReference type="RefSeq" id="WP_182846179.1">
    <property type="nucleotide sequence ID" value="NZ_BAAALP010000001.1"/>
</dbReference>
<gene>
    <name evidence="9" type="ORF">HNR61_005694</name>
</gene>
<dbReference type="Proteomes" id="UP000572680">
    <property type="component" value="Unassembled WGS sequence"/>
</dbReference>
<evidence type="ECO:0000313" key="9">
    <source>
        <dbReference type="EMBL" id="MBA8954040.1"/>
    </source>
</evidence>
<dbReference type="InterPro" id="IPR027379">
    <property type="entry name" value="CLS_N"/>
</dbReference>
<accession>A0A7W3QNV6</accession>
<protein>
    <recommendedName>
        <fullName evidence="8">Cardiolipin synthase N-terminal domain-containing protein</fullName>
    </recommendedName>
</protein>
<name>A0A7W3QNV6_ACTNM</name>
<dbReference type="Pfam" id="PF13396">
    <property type="entry name" value="PLDc_N"/>
    <property type="match status" value="1"/>
</dbReference>